<protein>
    <submittedName>
        <fullName evidence="2">Uncharacterized protein</fullName>
    </submittedName>
</protein>
<evidence type="ECO:0000313" key="2">
    <source>
        <dbReference type="EMBL" id="TRZ39971.1"/>
    </source>
</evidence>
<dbReference type="InterPro" id="IPR011990">
    <property type="entry name" value="TPR-like_helical_dom_sf"/>
</dbReference>
<dbReference type="SUPFAM" id="SSF48452">
    <property type="entry name" value="TPR-like"/>
    <property type="match status" value="2"/>
</dbReference>
<reference evidence="3" key="1">
    <citation type="submission" date="2018-10" db="EMBL/GenBank/DDBJ databases">
        <title>FDA dAtabase for Regulatory Grade micrObial Sequences (FDA-ARGOS): Supporting development and validation of Infectious Disease Dx tests.</title>
        <authorList>
            <person name="Minogue T."/>
            <person name="Wolcott M."/>
            <person name="Wasieloski L."/>
            <person name="Aguilar W."/>
            <person name="Moore D."/>
            <person name="Tallon L."/>
            <person name="Sadzewicz L."/>
            <person name="Sengamalay N."/>
            <person name="Ott S."/>
            <person name="Godinez A."/>
            <person name="Nagaraj S."/>
            <person name="Vavikolanu K."/>
            <person name="Vyas G."/>
            <person name="Nadendla S."/>
            <person name="George J."/>
            <person name="Sichtig H."/>
        </authorList>
    </citation>
    <scope>NUCLEOTIDE SEQUENCE [LARGE SCALE GENOMIC DNA]</scope>
    <source>
        <strain evidence="3">FDAARGOS_343</strain>
    </source>
</reference>
<dbReference type="GO" id="GO:0000127">
    <property type="term" value="C:transcription factor TFIIIC complex"/>
    <property type="evidence" value="ECO:0007669"/>
    <property type="project" value="TreeGrafter"/>
</dbReference>
<dbReference type="GO" id="GO:0006383">
    <property type="term" value="P:transcription by RNA polymerase III"/>
    <property type="evidence" value="ECO:0007669"/>
    <property type="project" value="InterPro"/>
</dbReference>
<dbReference type="PANTHER" id="PTHR23082">
    <property type="entry name" value="TRANSCRIPTION INITIATION FACTOR IIIC TFIIIC , POLYPEPTIDE 3-RELATED"/>
    <property type="match status" value="1"/>
</dbReference>
<dbReference type="Gene3D" id="1.25.40.10">
    <property type="entry name" value="Tetratricopeptide repeat domain"/>
    <property type="match status" value="1"/>
</dbReference>
<feature type="coiled-coil region" evidence="1">
    <location>
        <begin position="215"/>
        <end position="267"/>
    </location>
</feature>
<dbReference type="AlphaFoldDB" id="A0A553SSN4"/>
<accession>A0A553SSN4</accession>
<dbReference type="PANTHER" id="PTHR23082:SF0">
    <property type="entry name" value="GENERAL TRANSCRIPTION FACTOR 3C POLYPEPTIDE 3"/>
    <property type="match status" value="1"/>
</dbReference>
<name>A0A553SSN4_NIACI</name>
<sequence>MNLNAKAIELYENNELDQALLLFKEAVRQERNVQSLHNLAWMLCYEEDDFLQAIVLLEEAIVKEPNSHFPYHLLGEIYIRIEKPDKAIPILKRGMEMLSTKEAYNNLGVAFFQAGDKANASAFFLKASGSSDYALYSHVKCLIELGSNDRAELLLDTFTIEDEEFVGEVDLADLYAEINSFMKANHWYDKGWEEYFKEPHWVSRYIYCLVQAGEIEKARNIVESLIKEKQLELEEGFGDECFDDWTEEEKEEEIKELKTHIIEYEKMIDAAIEGIKEPLHFEPQIQTACYLFGCKRHGNPEVKEV</sequence>
<proteinExistence type="predicted"/>
<keyword evidence="1" id="KW-0175">Coiled coil</keyword>
<dbReference type="EMBL" id="RIBP01000001">
    <property type="protein sequence ID" value="TRZ39971.1"/>
    <property type="molecule type" value="Genomic_DNA"/>
</dbReference>
<comment type="caution">
    <text evidence="2">The sequence shown here is derived from an EMBL/GenBank/DDBJ whole genome shotgun (WGS) entry which is preliminary data.</text>
</comment>
<evidence type="ECO:0000313" key="3">
    <source>
        <dbReference type="Proteomes" id="UP000319837"/>
    </source>
</evidence>
<gene>
    <name evidence="2" type="ORF">CEQ21_03245</name>
</gene>
<dbReference type="Pfam" id="PF13432">
    <property type="entry name" value="TPR_16"/>
    <property type="match status" value="1"/>
</dbReference>
<dbReference type="InterPro" id="IPR039340">
    <property type="entry name" value="Tfc4/TFIIIC-102/Sfc4"/>
</dbReference>
<dbReference type="Proteomes" id="UP000319837">
    <property type="component" value="Unassembled WGS sequence"/>
</dbReference>
<dbReference type="RefSeq" id="WP_185763390.1">
    <property type="nucleotide sequence ID" value="NZ_RIBP01000001.1"/>
</dbReference>
<evidence type="ECO:0000256" key="1">
    <source>
        <dbReference type="SAM" id="Coils"/>
    </source>
</evidence>
<organism evidence="2 3">
    <name type="scientific">Niallia circulans</name>
    <name type="common">Bacillus circulans</name>
    <dbReference type="NCBI Taxonomy" id="1397"/>
    <lineage>
        <taxon>Bacteria</taxon>
        <taxon>Bacillati</taxon>
        <taxon>Bacillota</taxon>
        <taxon>Bacilli</taxon>
        <taxon>Bacillales</taxon>
        <taxon>Bacillaceae</taxon>
        <taxon>Niallia</taxon>
    </lineage>
</organism>